<keyword evidence="5" id="KW-0812">Transmembrane</keyword>
<keyword evidence="5" id="KW-0472">Membrane</keyword>
<dbReference type="Gene3D" id="2.60.120.260">
    <property type="entry name" value="Galactose-binding domain-like"/>
    <property type="match status" value="1"/>
</dbReference>
<feature type="region of interest" description="Disordered" evidence="4">
    <location>
        <begin position="218"/>
        <end position="253"/>
    </location>
</feature>
<dbReference type="InterPro" id="IPR013783">
    <property type="entry name" value="Ig-like_fold"/>
</dbReference>
<keyword evidence="5" id="KW-1133">Transmembrane helix</keyword>
<proteinExistence type="predicted"/>
<accession>A0A160T6J0</accession>
<protein>
    <recommendedName>
        <fullName evidence="7">SD-repeat containing protein B domain-containing protein</fullName>
    </recommendedName>
</protein>
<dbReference type="Proteomes" id="UP000215027">
    <property type="component" value="Chromosome I"/>
</dbReference>
<evidence type="ECO:0000256" key="4">
    <source>
        <dbReference type="SAM" id="MobiDB-lite"/>
    </source>
</evidence>
<feature type="domain" description="SD-repeat containing protein B" evidence="7">
    <location>
        <begin position="278"/>
        <end position="357"/>
    </location>
</feature>
<evidence type="ECO:0000256" key="5">
    <source>
        <dbReference type="SAM" id="Phobius"/>
    </source>
</evidence>
<dbReference type="InterPro" id="IPR033764">
    <property type="entry name" value="Sdr_B"/>
</dbReference>
<feature type="transmembrane region" description="Helical" evidence="5">
    <location>
        <begin position="402"/>
        <end position="426"/>
    </location>
</feature>
<evidence type="ECO:0000256" key="6">
    <source>
        <dbReference type="SAM" id="SignalP"/>
    </source>
</evidence>
<evidence type="ECO:0000256" key="2">
    <source>
        <dbReference type="ARBA" id="ARBA00022525"/>
    </source>
</evidence>
<feature type="signal peptide" evidence="6">
    <location>
        <begin position="1"/>
        <end position="24"/>
    </location>
</feature>
<keyword evidence="9" id="KW-1185">Reference proteome</keyword>
<dbReference type="AlphaFoldDB" id="A0A160T6J0"/>
<dbReference type="RefSeq" id="WP_095043934.1">
    <property type="nucleotide sequence ID" value="NZ_LN890655.1"/>
</dbReference>
<name>A0A160T6J0_9CHLR</name>
<reference evidence="8" key="1">
    <citation type="submission" date="2016-01" db="EMBL/GenBank/DDBJ databases">
        <authorList>
            <person name="Mcilroy J.S."/>
            <person name="Karst M S."/>
            <person name="Albertsen M."/>
        </authorList>
    </citation>
    <scope>NUCLEOTIDE SEQUENCE</scope>
    <source>
        <strain evidence="8">Cfx-K</strain>
    </source>
</reference>
<keyword evidence="3 6" id="KW-0732">Signal</keyword>
<dbReference type="Pfam" id="PF17210">
    <property type="entry name" value="SdrD_B"/>
    <property type="match status" value="1"/>
</dbReference>
<evidence type="ECO:0000259" key="7">
    <source>
        <dbReference type="Pfam" id="PF17210"/>
    </source>
</evidence>
<evidence type="ECO:0000313" key="9">
    <source>
        <dbReference type="Proteomes" id="UP000215027"/>
    </source>
</evidence>
<dbReference type="EMBL" id="LN890655">
    <property type="protein sequence ID" value="CUS04625.2"/>
    <property type="molecule type" value="Genomic_DNA"/>
</dbReference>
<dbReference type="SUPFAM" id="SSF117074">
    <property type="entry name" value="Hypothetical protein PA1324"/>
    <property type="match status" value="1"/>
</dbReference>
<evidence type="ECO:0000256" key="3">
    <source>
        <dbReference type="ARBA" id="ARBA00022729"/>
    </source>
</evidence>
<dbReference type="GO" id="GO:0005576">
    <property type="term" value="C:extracellular region"/>
    <property type="evidence" value="ECO:0007669"/>
    <property type="project" value="UniProtKB-SubCell"/>
</dbReference>
<comment type="subcellular location">
    <subcellularLocation>
        <location evidence="1">Secreted</location>
    </subcellularLocation>
</comment>
<evidence type="ECO:0000313" key="8">
    <source>
        <dbReference type="EMBL" id="CUS04625.2"/>
    </source>
</evidence>
<organism evidence="8 9">
    <name type="scientific">Candidatus Promineifilum breve</name>
    <dbReference type="NCBI Taxonomy" id="1806508"/>
    <lineage>
        <taxon>Bacteria</taxon>
        <taxon>Bacillati</taxon>
        <taxon>Chloroflexota</taxon>
        <taxon>Ardenticatenia</taxon>
        <taxon>Candidatus Promineifilales</taxon>
        <taxon>Candidatus Promineifilaceae</taxon>
        <taxon>Candidatus Promineifilum</taxon>
    </lineage>
</organism>
<evidence type="ECO:0000256" key="1">
    <source>
        <dbReference type="ARBA" id="ARBA00004613"/>
    </source>
</evidence>
<feature type="chain" id="PRO_5008240613" description="SD-repeat containing protein B domain-containing protein" evidence="6">
    <location>
        <begin position="25"/>
        <end position="428"/>
    </location>
</feature>
<sequence>MKKSNLLLIVILSLTLFLSARALAAPAAQGTNLLQNPSFEQPFSGGAAQNWQRWHRATPRTDQECLVAYHFEPRWNAETSSGFVRDGAVSQYVGNNWDTWSGGVYQTVPATPGAVYRFTFYGRGRGTNEASPAPSESGLQINMRAGIDPNGGGVWNDADVVWGAAGSPHDAWQQFSVEATATGNQITVFTGADWAVNGVNQCRQFLDTWADAAQLVVQSPPTNTPAPQPTQAPATDTPTALPPPTGAPTDAGSATLVPTAAATVAGPAAGTSTICVNAFLDANGNGLRDPDEGYVGGVTLTVGQGSAVIGQAVSTGTETPICFGNLAAGAYQVGQTLPSSLEMTTQANATVNVADGQTVGLEFGSRLRTTPTAGAATPTLAAGAVTATAAATGGGASGGSNWLVYVGIGAILIGVILLGALLFMVLRR</sequence>
<dbReference type="KEGG" id="pbf:CFX0092_A2747"/>
<dbReference type="OrthoDB" id="134440at2"/>
<keyword evidence="2" id="KW-0964">Secreted</keyword>
<dbReference type="Gene3D" id="2.60.40.10">
    <property type="entry name" value="Immunoglobulins"/>
    <property type="match status" value="1"/>
</dbReference>
<gene>
    <name evidence="8" type="ORF">CFX0092_A2747</name>
</gene>